<feature type="transmembrane region" description="Helical" evidence="8">
    <location>
        <begin position="1171"/>
        <end position="1194"/>
    </location>
</feature>
<keyword evidence="4" id="KW-0934">Plastid</keyword>
<evidence type="ECO:0000259" key="9">
    <source>
        <dbReference type="PROSITE" id="PS50812"/>
    </source>
</evidence>
<keyword evidence="5 8" id="KW-1133">Transmembrane helix</keyword>
<evidence type="ECO:0000256" key="2">
    <source>
        <dbReference type="ARBA" id="ARBA00009596"/>
    </source>
</evidence>
<dbReference type="NCBIfam" id="TIGR00994">
    <property type="entry name" value="3a0901s05TIC20"/>
    <property type="match status" value="1"/>
</dbReference>
<keyword evidence="3 8" id="KW-0812">Transmembrane</keyword>
<dbReference type="Pfam" id="PF00855">
    <property type="entry name" value="PWWP"/>
    <property type="match status" value="1"/>
</dbReference>
<dbReference type="PANTHER" id="PTHR42851">
    <property type="entry name" value="ALDOLASE-RELATED"/>
    <property type="match status" value="1"/>
</dbReference>
<feature type="region of interest" description="Disordered" evidence="7">
    <location>
        <begin position="1"/>
        <end position="45"/>
    </location>
</feature>
<sequence length="1282" mass="142182">MTAPDRSAKSPRSRRLNPVPAGNIFTSRDTAPQACRGGRWGRARGSPAVRGAEACEKLPAAPLSSSLKPVILQATARVFVMLGNAGDLNVHPGEGGGMNAVDVTESTANFDDSVDETLAKPSGGHISSMDNVWGSGELTESGGGCLDENLSREAVGSRFGESGIRREEEFVNVEVNADGEHLDNGRGIGGVGDIEGGGGKGFDGHGYEGIEEASERPGCRIDGVNLGSDSLDVEKVVSRVDSGFASLDPSLWEIIQTLSKVDGSNWGMKAVTNSDLFPRIEKHLHHDIFKGNNSSDLENQAGEGLLQTKISNGETAGVSSTREGIVHPQALHLVVDLNSCIKMYGNYQSEGHQGFSLSDCTAVNVNCDVNADEKSDKLIQKHETGIEALRDRKRKDREEGCFGVSDLVWGKVRGHPWWPGQIFGPWDASESAKKYFRPNSYLVAYFGDQTFAWNEEIKLKPFWPHFSLMEKQSNMEAFQHAVNCALEEASRRVGFALSCHCIAEDFYDKIKTQVVVNAGIREQSSVRQGGDRLFSALSFETVKLVHSVRELAQSPCVEVERLELVTIRAQLSAFYRWKGYHGLTEFEVSDEVLNNGVSASLLGEVGGIIEVMEDGTPTSKNGWKISSGEGTNTEHDILPQKKTHITGDSHLPGRKEKRLADLMAKQGSHLENGKETKGKAGPSRKKLKAVDSLYNVSQIKGGISGQGATDVMSRDANKSLEIGERIRKVANRVSFPSQTKHDNVLSSEKTSATEHTAKLSKRKRTVLSVEYSAPDEMLSQLRLAARDSLRGYSFLSSMVSSFSIFRNSVVHDNEASQELEESVKNVSAGNSKKIPSSSLSEFNENPEENTFGQNSKKKALKSEVSATSEFEGIEDSYWTDRIISVPEEQAFLAYEKERAVSNCEKMEMGQFSEKTDDLSPAALILNFSDSDCIPSEPELNKIFNRYGSLLEAETEVLKKSKRAKVVFKRWADAETAFSSSGKFRTILRFRNPSTATGKKKFKPYSVTPLTVVYETSAAARDLQPVFPLPGDQFPQNDRKWMDHNFWDHANKFRGLSSYGLHRELKSSLSRGTSFLHLSAASSLLLNGEQGGLLNTIPWLPKQIRHVTPPRASKDVPYSYRYPPMTKKPRWWWRTLSCLPYLMPLHETWMYAETAYHLHPFLEDFEFLTYPFLGAIGSLPSWFLMAYFFVAYLGIVRRKEWPHFFRFHVVMGMLLEIALQVIGTVSRWMPLGVYWGKIGMHFWTAVAFGYLFTVLESIRCALAGMYADIPFVCDAAYIQIPYD</sequence>
<organism evidence="10 11">
    <name type="scientific">Nepenthes gracilis</name>
    <name type="common">Slender pitcher plant</name>
    <dbReference type="NCBI Taxonomy" id="150966"/>
    <lineage>
        <taxon>Eukaryota</taxon>
        <taxon>Viridiplantae</taxon>
        <taxon>Streptophyta</taxon>
        <taxon>Embryophyta</taxon>
        <taxon>Tracheophyta</taxon>
        <taxon>Spermatophyta</taxon>
        <taxon>Magnoliopsida</taxon>
        <taxon>eudicotyledons</taxon>
        <taxon>Gunneridae</taxon>
        <taxon>Pentapetalae</taxon>
        <taxon>Caryophyllales</taxon>
        <taxon>Nepenthaceae</taxon>
        <taxon>Nepenthes</taxon>
    </lineage>
</organism>
<feature type="region of interest" description="Disordered" evidence="7">
    <location>
        <begin position="823"/>
        <end position="858"/>
    </location>
</feature>
<dbReference type="InterPro" id="IPR000313">
    <property type="entry name" value="PWWP_dom"/>
</dbReference>
<dbReference type="Gene3D" id="2.30.30.140">
    <property type="match status" value="1"/>
</dbReference>
<dbReference type="EMBL" id="BSYO01000009">
    <property type="protein sequence ID" value="GMH10097.1"/>
    <property type="molecule type" value="Genomic_DNA"/>
</dbReference>
<feature type="compositionally biased region" description="Polar residues" evidence="7">
    <location>
        <begin position="824"/>
        <end position="854"/>
    </location>
</feature>
<evidence type="ECO:0000256" key="5">
    <source>
        <dbReference type="ARBA" id="ARBA00022989"/>
    </source>
</evidence>
<dbReference type="PROSITE" id="PS50812">
    <property type="entry name" value="PWWP"/>
    <property type="match status" value="1"/>
</dbReference>
<evidence type="ECO:0000256" key="6">
    <source>
        <dbReference type="ARBA" id="ARBA00023136"/>
    </source>
</evidence>
<dbReference type="InterPro" id="IPR005691">
    <property type="entry name" value="Tic20"/>
</dbReference>
<feature type="domain" description="PWWP" evidence="9">
    <location>
        <begin position="404"/>
        <end position="465"/>
    </location>
</feature>
<keyword evidence="6 8" id="KW-0472">Membrane</keyword>
<dbReference type="CDD" id="cd05162">
    <property type="entry name" value="PWWP"/>
    <property type="match status" value="1"/>
</dbReference>
<reference evidence="10" key="1">
    <citation type="submission" date="2023-05" db="EMBL/GenBank/DDBJ databases">
        <title>Nepenthes gracilis genome sequencing.</title>
        <authorList>
            <person name="Fukushima K."/>
        </authorList>
    </citation>
    <scope>NUCLEOTIDE SEQUENCE</scope>
    <source>
        <strain evidence="10">SING2019-196</strain>
    </source>
</reference>
<dbReference type="Proteomes" id="UP001279734">
    <property type="component" value="Unassembled WGS sequence"/>
</dbReference>
<keyword evidence="4" id="KW-1001">Plastid inner membrane</keyword>
<comment type="similarity">
    <text evidence="2">Belongs to the Tic20 family.</text>
</comment>
<evidence type="ECO:0000256" key="4">
    <source>
        <dbReference type="ARBA" id="ARBA00022780"/>
    </source>
</evidence>
<dbReference type="InterPro" id="IPR053063">
    <property type="entry name" value="PWWP_domain_containing_PDP"/>
</dbReference>
<name>A0AAD3SGE8_NEPGR</name>
<evidence type="ECO:0000256" key="3">
    <source>
        <dbReference type="ARBA" id="ARBA00022692"/>
    </source>
</evidence>
<feature type="transmembrane region" description="Helical" evidence="8">
    <location>
        <begin position="1233"/>
        <end position="1254"/>
    </location>
</feature>
<accession>A0AAD3SGE8</accession>
<evidence type="ECO:0000313" key="10">
    <source>
        <dbReference type="EMBL" id="GMH10097.1"/>
    </source>
</evidence>
<comment type="caution">
    <text evidence="10">The sequence shown here is derived from an EMBL/GenBank/DDBJ whole genome shotgun (WGS) entry which is preliminary data.</text>
</comment>
<dbReference type="SUPFAM" id="SSF63748">
    <property type="entry name" value="Tudor/PWWP/MBT"/>
    <property type="match status" value="1"/>
</dbReference>
<comment type="subcellular location">
    <subcellularLocation>
        <location evidence="1">Plastid</location>
        <location evidence="1">Chloroplast inner membrane</location>
        <topology evidence="1">Multi-pass membrane protein</topology>
    </subcellularLocation>
</comment>
<keyword evidence="11" id="KW-1185">Reference proteome</keyword>
<feature type="transmembrane region" description="Helical" evidence="8">
    <location>
        <begin position="1206"/>
        <end position="1227"/>
    </location>
</feature>
<protein>
    <recommendedName>
        <fullName evidence="9">PWWP domain-containing protein</fullName>
    </recommendedName>
</protein>
<proteinExistence type="inferred from homology"/>
<evidence type="ECO:0000313" key="11">
    <source>
        <dbReference type="Proteomes" id="UP001279734"/>
    </source>
</evidence>
<dbReference type="GO" id="GO:0009706">
    <property type="term" value="C:chloroplast inner membrane"/>
    <property type="evidence" value="ECO:0007669"/>
    <property type="project" value="UniProtKB-SubCell"/>
</dbReference>
<feature type="region of interest" description="Disordered" evidence="7">
    <location>
        <begin position="665"/>
        <end position="684"/>
    </location>
</feature>
<evidence type="ECO:0000256" key="7">
    <source>
        <dbReference type="SAM" id="MobiDB-lite"/>
    </source>
</evidence>
<gene>
    <name evidence="10" type="ORF">Nepgr_011938</name>
</gene>
<dbReference type="SMART" id="SM00293">
    <property type="entry name" value="PWWP"/>
    <property type="match status" value="1"/>
</dbReference>
<evidence type="ECO:0000256" key="8">
    <source>
        <dbReference type="SAM" id="Phobius"/>
    </source>
</evidence>
<evidence type="ECO:0000256" key="1">
    <source>
        <dbReference type="ARBA" id="ARBA00004478"/>
    </source>
</evidence>
<dbReference type="PANTHER" id="PTHR42851:SF19">
    <property type="entry name" value="PWWP DOMAIN-CONTAINING PROTEIN 2-RELATED"/>
    <property type="match status" value="1"/>
</dbReference>
<dbReference type="Pfam" id="PF16166">
    <property type="entry name" value="TIC20"/>
    <property type="match status" value="1"/>
</dbReference>